<comment type="caution">
    <text evidence="2">The sequence shown here is derived from an EMBL/GenBank/DDBJ whole genome shotgun (WGS) entry which is preliminary data.</text>
</comment>
<dbReference type="PANTHER" id="PTHR33359">
    <property type="entry name" value="MOLYBDOPTERIN SYNTHASE SULFUR CARRIER SUBUNIT"/>
    <property type="match status" value="1"/>
</dbReference>
<protein>
    <recommendedName>
        <fullName evidence="4">Molybdopterin synthase sulfur carrier subunit</fullName>
    </recommendedName>
</protein>
<dbReference type="GO" id="GO:0006777">
    <property type="term" value="P:Mo-molybdopterin cofactor biosynthetic process"/>
    <property type="evidence" value="ECO:0007669"/>
    <property type="project" value="InterPro"/>
</dbReference>
<organism evidence="2 3">
    <name type="scientific">Macrosiphum euphorbiae</name>
    <name type="common">potato aphid</name>
    <dbReference type="NCBI Taxonomy" id="13131"/>
    <lineage>
        <taxon>Eukaryota</taxon>
        <taxon>Metazoa</taxon>
        <taxon>Ecdysozoa</taxon>
        <taxon>Arthropoda</taxon>
        <taxon>Hexapoda</taxon>
        <taxon>Insecta</taxon>
        <taxon>Pterygota</taxon>
        <taxon>Neoptera</taxon>
        <taxon>Paraneoptera</taxon>
        <taxon>Hemiptera</taxon>
        <taxon>Sternorrhyncha</taxon>
        <taxon>Aphidomorpha</taxon>
        <taxon>Aphidoidea</taxon>
        <taxon>Aphididae</taxon>
        <taxon>Macrosiphini</taxon>
        <taxon>Macrosiphum</taxon>
    </lineage>
</organism>
<dbReference type="AlphaFoldDB" id="A0AAV0VV91"/>
<dbReference type="InterPro" id="IPR012675">
    <property type="entry name" value="Beta-grasp_dom_sf"/>
</dbReference>
<dbReference type="Pfam" id="PF02597">
    <property type="entry name" value="ThiS"/>
    <property type="match status" value="1"/>
</dbReference>
<evidence type="ECO:0000313" key="2">
    <source>
        <dbReference type="EMBL" id="CAI6348093.1"/>
    </source>
</evidence>
<dbReference type="InterPro" id="IPR003749">
    <property type="entry name" value="ThiS/MoaD-like"/>
</dbReference>
<dbReference type="InterPro" id="IPR044672">
    <property type="entry name" value="MOCS2A"/>
</dbReference>
<dbReference type="InterPro" id="IPR016155">
    <property type="entry name" value="Mopterin_synth/thiamin_S_b"/>
</dbReference>
<dbReference type="GO" id="GO:1990133">
    <property type="term" value="C:molybdopterin adenylyltransferase complex"/>
    <property type="evidence" value="ECO:0007669"/>
    <property type="project" value="TreeGrafter"/>
</dbReference>
<dbReference type="GO" id="GO:0000166">
    <property type="term" value="F:nucleotide binding"/>
    <property type="evidence" value="ECO:0007669"/>
    <property type="project" value="UniProtKB-KW"/>
</dbReference>
<dbReference type="SUPFAM" id="SSF54285">
    <property type="entry name" value="MoaD/ThiS"/>
    <property type="match status" value="1"/>
</dbReference>
<dbReference type="Gene3D" id="3.10.20.30">
    <property type="match status" value="1"/>
</dbReference>
<dbReference type="Proteomes" id="UP001160148">
    <property type="component" value="Unassembled WGS sequence"/>
</dbReference>
<name>A0AAV0VV91_9HEMI</name>
<gene>
    <name evidence="2" type="ORF">MEUPH1_LOCUS4804</name>
</gene>
<sequence>MTIIDIGHFLRNSKEALENLLFNMANSLTSRSLVFQMINGQTLNKKSFCFLKIPNEGLKLFIKVMTEVNVTIIFFAQARELSKVKSTTVQLPQTLFGHNLRSMLVDQFNLLAIGNTFILAVNENYISDSSQITLKEKDIVAVIPPISGG</sequence>
<proteinExistence type="predicted"/>
<dbReference type="PANTHER" id="PTHR33359:SF1">
    <property type="entry name" value="MOLYBDOPTERIN SYNTHASE SULFUR CARRIER SUBUNIT"/>
    <property type="match status" value="1"/>
</dbReference>
<evidence type="ECO:0008006" key="4">
    <source>
        <dbReference type="Google" id="ProtNLM"/>
    </source>
</evidence>
<evidence type="ECO:0000313" key="3">
    <source>
        <dbReference type="Proteomes" id="UP001160148"/>
    </source>
</evidence>
<reference evidence="2 3" key="1">
    <citation type="submission" date="2023-01" db="EMBL/GenBank/DDBJ databases">
        <authorList>
            <person name="Whitehead M."/>
        </authorList>
    </citation>
    <scope>NUCLEOTIDE SEQUENCE [LARGE SCALE GENOMIC DNA]</scope>
</reference>
<keyword evidence="1" id="KW-0547">Nucleotide-binding</keyword>
<accession>A0AAV0VV91</accession>
<evidence type="ECO:0000256" key="1">
    <source>
        <dbReference type="ARBA" id="ARBA00022741"/>
    </source>
</evidence>
<keyword evidence="3" id="KW-1185">Reference proteome</keyword>
<dbReference type="CDD" id="cd00754">
    <property type="entry name" value="Ubl_MoaD"/>
    <property type="match status" value="1"/>
</dbReference>
<dbReference type="EMBL" id="CARXXK010000001">
    <property type="protein sequence ID" value="CAI6348093.1"/>
    <property type="molecule type" value="Genomic_DNA"/>
</dbReference>